<keyword evidence="2" id="KW-1185">Reference proteome</keyword>
<accession>A0A0R3PBB8</accession>
<dbReference type="STRING" id="334426.A0A0R3PBB8"/>
<dbReference type="WBParaSite" id="ACOC_0000096901-mRNA-1">
    <property type="protein sequence ID" value="ACOC_0000096901-mRNA-1"/>
    <property type="gene ID" value="ACOC_0000096901"/>
</dbReference>
<dbReference type="OMA" id="HVANCTV"/>
<evidence type="ECO:0000313" key="2">
    <source>
        <dbReference type="Proteomes" id="UP000267027"/>
    </source>
</evidence>
<organism evidence="3">
    <name type="scientific">Angiostrongylus costaricensis</name>
    <name type="common">Nematode worm</name>
    <dbReference type="NCBI Taxonomy" id="334426"/>
    <lineage>
        <taxon>Eukaryota</taxon>
        <taxon>Metazoa</taxon>
        <taxon>Ecdysozoa</taxon>
        <taxon>Nematoda</taxon>
        <taxon>Chromadorea</taxon>
        <taxon>Rhabditida</taxon>
        <taxon>Rhabditina</taxon>
        <taxon>Rhabditomorpha</taxon>
        <taxon>Strongyloidea</taxon>
        <taxon>Metastrongylidae</taxon>
        <taxon>Angiostrongylus</taxon>
    </lineage>
</organism>
<dbReference type="Proteomes" id="UP000267027">
    <property type="component" value="Unassembled WGS sequence"/>
</dbReference>
<proteinExistence type="predicted"/>
<dbReference type="AlphaFoldDB" id="A0A0R3PBB8"/>
<dbReference type="OrthoDB" id="5775605at2759"/>
<evidence type="ECO:0000313" key="1">
    <source>
        <dbReference type="EMBL" id="VDM52555.1"/>
    </source>
</evidence>
<protein>
    <submittedName>
        <fullName evidence="3">ZP domain-containing protein</fullName>
    </submittedName>
</protein>
<dbReference type="EMBL" id="UYYA01000123">
    <property type="protein sequence ID" value="VDM52555.1"/>
    <property type="molecule type" value="Genomic_DNA"/>
</dbReference>
<sequence length="140" mass="15477">MIDTKYSKKLSAKCEFSVHKDGPEGERVTGTVLDVVLYYSIRCEPQDETLSGTISTDEPGFKPYPMIDENGCSLEPSLYDDVTYASKFTAGIRNPYPVRFRSSSGAVILYCVTTLEPTTLTGACSRHKCNNNIFSSPMHS</sequence>
<gene>
    <name evidence="1" type="ORF">ACOC_LOCUS970</name>
</gene>
<reference evidence="3" key="1">
    <citation type="submission" date="2017-02" db="UniProtKB">
        <authorList>
            <consortium name="WormBaseParasite"/>
        </authorList>
    </citation>
    <scope>IDENTIFICATION</scope>
</reference>
<reference evidence="1 2" key="2">
    <citation type="submission" date="2018-11" db="EMBL/GenBank/DDBJ databases">
        <authorList>
            <consortium name="Pathogen Informatics"/>
        </authorList>
    </citation>
    <scope>NUCLEOTIDE SEQUENCE [LARGE SCALE GENOMIC DNA]</scope>
    <source>
        <strain evidence="1 2">Costa Rica</strain>
    </source>
</reference>
<evidence type="ECO:0000313" key="3">
    <source>
        <dbReference type="WBParaSite" id="ACOC_0000096901-mRNA-1"/>
    </source>
</evidence>
<name>A0A0R3PBB8_ANGCS</name>